<sequence>MSLIRRSFGLSAANKYTQFLLILISNMAIARLLTPAEIGTYAIAAVVAGIAQIFRDMGIGQYLIREPELDEAKLQVAFTLMTTMAWCLGIILFLVSSWVSEFYGETELQQVLRIQAITFFIIPFGAISLTLLKREFRFGATYFVEVVSTAVHVGAAIGLALWGLGAESLAWASVAGVLTTSAGAVLARRGRFAYWPSYRGAKAVLNFGGAVAVTQLLVSLSRDVPELLIGKLMGMSSLAFFNKALLPATIVSQFVMGALGPVLLPAFSKKHRERDYEQPFLYGVACVTALLLPGLMLASFLSDWIVMLLFGPQWEQAVDPMRIFAVATAIAAATNISSPLLVALGYPKAPMKMQLVVVPTRIILVSLAIPYGLGAIALAWLGSGVLGSVIQCYMVHRLAGIPLLSQVRAMAPAILFGCPIAAGIGTAVWWLQPEVTVLNSAVVLGVAALVFGILWLAVLSAIKHPLYQEIQTVLSWTRRATGASSG</sequence>
<name>A0A540VB40_9GAMM</name>
<dbReference type="PANTHER" id="PTHR30250">
    <property type="entry name" value="PST FAMILY PREDICTED COLANIC ACID TRANSPORTER"/>
    <property type="match status" value="1"/>
</dbReference>
<evidence type="ECO:0000256" key="5">
    <source>
        <dbReference type="ARBA" id="ARBA00022989"/>
    </source>
</evidence>
<evidence type="ECO:0000313" key="9">
    <source>
        <dbReference type="Proteomes" id="UP000315400"/>
    </source>
</evidence>
<feature type="transmembrane region" description="Helical" evidence="7">
    <location>
        <begin position="279"/>
        <end position="301"/>
    </location>
</feature>
<dbReference type="EMBL" id="VIFK01000442">
    <property type="protein sequence ID" value="TQE93986.1"/>
    <property type="molecule type" value="Genomic_DNA"/>
</dbReference>
<dbReference type="AlphaFoldDB" id="A0A540VB40"/>
<comment type="caution">
    <text evidence="8">The sequence shown here is derived from an EMBL/GenBank/DDBJ whole genome shotgun (WGS) entry which is preliminary data.</text>
</comment>
<comment type="similarity">
    <text evidence="2">Belongs to the polysaccharide synthase family.</text>
</comment>
<accession>A0A540VB40</accession>
<feature type="transmembrane region" description="Helical" evidence="7">
    <location>
        <begin position="203"/>
        <end position="224"/>
    </location>
</feature>
<proteinExistence type="inferred from homology"/>
<evidence type="ECO:0000256" key="3">
    <source>
        <dbReference type="ARBA" id="ARBA00022475"/>
    </source>
</evidence>
<keyword evidence="4 7" id="KW-0812">Transmembrane</keyword>
<feature type="transmembrane region" description="Helical" evidence="7">
    <location>
        <begin position="437"/>
        <end position="462"/>
    </location>
</feature>
<feature type="transmembrane region" description="Helical" evidence="7">
    <location>
        <begin position="139"/>
        <end position="162"/>
    </location>
</feature>
<dbReference type="Pfam" id="PF13440">
    <property type="entry name" value="Polysacc_synt_3"/>
    <property type="match status" value="1"/>
</dbReference>
<dbReference type="PANTHER" id="PTHR30250:SF10">
    <property type="entry name" value="LIPOPOLYSACCHARIDE BIOSYNTHESIS PROTEIN WZXC"/>
    <property type="match status" value="1"/>
</dbReference>
<evidence type="ECO:0000313" key="8">
    <source>
        <dbReference type="EMBL" id="TQE93986.1"/>
    </source>
</evidence>
<protein>
    <submittedName>
        <fullName evidence="8">Lipopolysaccharide biosynthesis protein</fullName>
    </submittedName>
</protein>
<keyword evidence="6 7" id="KW-0472">Membrane</keyword>
<feature type="transmembrane region" description="Helical" evidence="7">
    <location>
        <begin position="76"/>
        <end position="99"/>
    </location>
</feature>
<organism evidence="8 9">
    <name type="scientific">Spiribacter salinus</name>
    <dbReference type="NCBI Taxonomy" id="1335746"/>
    <lineage>
        <taxon>Bacteria</taxon>
        <taxon>Pseudomonadati</taxon>
        <taxon>Pseudomonadota</taxon>
        <taxon>Gammaproteobacteria</taxon>
        <taxon>Chromatiales</taxon>
        <taxon>Ectothiorhodospiraceae</taxon>
        <taxon>Spiribacter</taxon>
    </lineage>
</organism>
<dbReference type="GO" id="GO:0005886">
    <property type="term" value="C:plasma membrane"/>
    <property type="evidence" value="ECO:0007669"/>
    <property type="project" value="UniProtKB-SubCell"/>
</dbReference>
<comment type="subcellular location">
    <subcellularLocation>
        <location evidence="1">Cell membrane</location>
        <topology evidence="1">Multi-pass membrane protein</topology>
    </subcellularLocation>
</comment>
<evidence type="ECO:0000256" key="6">
    <source>
        <dbReference type="ARBA" id="ARBA00023136"/>
    </source>
</evidence>
<keyword evidence="5 7" id="KW-1133">Transmembrane helix</keyword>
<dbReference type="Proteomes" id="UP000315400">
    <property type="component" value="Unassembled WGS sequence"/>
</dbReference>
<reference evidence="8 9" key="1">
    <citation type="submission" date="2019-06" db="EMBL/GenBank/DDBJ databases">
        <title>Metagenome assembled Genome of Spiribacter salinus SL48-SHIP from the microbial mat of Salt Lake 48 (Novosibirsk region, Russia).</title>
        <authorList>
            <person name="Shipova A."/>
            <person name="Rozanov A.S."/>
            <person name="Bryanskaya A.V."/>
            <person name="Peltek S.E."/>
        </authorList>
    </citation>
    <scope>NUCLEOTIDE SEQUENCE [LARGE SCALE GENOMIC DNA]</scope>
    <source>
        <strain evidence="8">SL48-SHIP-2</strain>
    </source>
</reference>
<feature type="transmembrane region" description="Helical" evidence="7">
    <location>
        <begin position="38"/>
        <end position="55"/>
    </location>
</feature>
<evidence type="ECO:0000256" key="1">
    <source>
        <dbReference type="ARBA" id="ARBA00004651"/>
    </source>
</evidence>
<gene>
    <name evidence="8" type="ORF">FKY71_17880</name>
</gene>
<evidence type="ECO:0000256" key="4">
    <source>
        <dbReference type="ARBA" id="ARBA00022692"/>
    </source>
</evidence>
<feature type="transmembrane region" description="Helical" evidence="7">
    <location>
        <begin position="321"/>
        <end position="346"/>
    </location>
</feature>
<keyword evidence="3" id="KW-1003">Cell membrane</keyword>
<feature type="transmembrane region" description="Helical" evidence="7">
    <location>
        <begin position="244"/>
        <end position="267"/>
    </location>
</feature>
<evidence type="ECO:0000256" key="7">
    <source>
        <dbReference type="SAM" id="Phobius"/>
    </source>
</evidence>
<feature type="transmembrane region" description="Helical" evidence="7">
    <location>
        <begin position="407"/>
        <end position="431"/>
    </location>
</feature>
<dbReference type="InterPro" id="IPR050833">
    <property type="entry name" value="Poly_Biosynth_Transport"/>
</dbReference>
<evidence type="ECO:0000256" key="2">
    <source>
        <dbReference type="ARBA" id="ARBA00007430"/>
    </source>
</evidence>
<feature type="transmembrane region" description="Helical" evidence="7">
    <location>
        <begin position="168"/>
        <end position="187"/>
    </location>
</feature>
<feature type="transmembrane region" description="Helical" evidence="7">
    <location>
        <begin position="353"/>
        <end position="371"/>
    </location>
</feature>
<dbReference type="CDD" id="cd13127">
    <property type="entry name" value="MATE_tuaB_like"/>
    <property type="match status" value="1"/>
</dbReference>
<feature type="transmembrane region" description="Helical" evidence="7">
    <location>
        <begin position="111"/>
        <end position="132"/>
    </location>
</feature>